<dbReference type="Pfam" id="PF00038">
    <property type="entry name" value="Filament"/>
    <property type="match status" value="1"/>
</dbReference>
<dbReference type="GO" id="GO:0007097">
    <property type="term" value="P:nuclear migration"/>
    <property type="evidence" value="ECO:0007669"/>
    <property type="project" value="TreeGrafter"/>
</dbReference>
<gene>
    <name evidence="5" type="ORF">GPUH_LOCUS16418</name>
</gene>
<evidence type="ECO:0000313" key="5">
    <source>
        <dbReference type="EMBL" id="VDN27855.1"/>
    </source>
</evidence>
<evidence type="ECO:0000256" key="3">
    <source>
        <dbReference type="SAM" id="Coils"/>
    </source>
</evidence>
<dbReference type="Proteomes" id="UP000271098">
    <property type="component" value="Unassembled WGS sequence"/>
</dbReference>
<feature type="coiled-coil region" evidence="3">
    <location>
        <begin position="52"/>
        <end position="86"/>
    </location>
</feature>
<reference evidence="5 6" key="2">
    <citation type="submission" date="2018-11" db="EMBL/GenBank/DDBJ databases">
        <authorList>
            <consortium name="Pathogen Informatics"/>
        </authorList>
    </citation>
    <scope>NUCLEOTIDE SEQUENCE [LARGE SCALE GENOMIC DNA]</scope>
</reference>
<keyword evidence="6" id="KW-1185">Reference proteome</keyword>
<evidence type="ECO:0000256" key="1">
    <source>
        <dbReference type="ARBA" id="ARBA00022754"/>
    </source>
</evidence>
<dbReference type="WBParaSite" id="GPUH_0001643901-mRNA-1">
    <property type="protein sequence ID" value="GPUH_0001643901-mRNA-1"/>
    <property type="gene ID" value="GPUH_0001643901"/>
</dbReference>
<evidence type="ECO:0000313" key="6">
    <source>
        <dbReference type="Proteomes" id="UP000271098"/>
    </source>
</evidence>
<dbReference type="SUPFAM" id="SSF64593">
    <property type="entry name" value="Intermediate filament protein, coiled coil region"/>
    <property type="match status" value="1"/>
</dbReference>
<sequence length="276" mass="32231">MPSGQLILEEYGCSGHTGKLEKELRQSEKLGLSSCNLIQDLQASLNFANSTKKYLEDVYKNLLAESEELERQLEILRKQLGDKLQLEEMHRKCQVEMMTTAREMERACKSRLQEQLQAMRAGFDACLNESRCDIDEKYKNKLDEANETLQQMNQAQEETARMRLRVHELEKAGSGYESRIEALNRKISDFESQLRLTRDDYDLRLSQRDKRVVELQEEIGRLLNENQDKFDLGVQLNTELKACRNLLERVKSLHHIYCFSGIFLINFLLQIKENSC</sequence>
<dbReference type="GO" id="GO:0005652">
    <property type="term" value="C:nuclear lamina"/>
    <property type="evidence" value="ECO:0007669"/>
    <property type="project" value="TreeGrafter"/>
</dbReference>
<dbReference type="OrthoDB" id="102442at2759"/>
<evidence type="ECO:0000259" key="4">
    <source>
        <dbReference type="Pfam" id="PF00038"/>
    </source>
</evidence>
<dbReference type="Gene3D" id="1.20.5.170">
    <property type="match status" value="1"/>
</dbReference>
<proteinExistence type="predicted"/>
<dbReference type="EMBL" id="UYRT01083732">
    <property type="protein sequence ID" value="VDN27855.1"/>
    <property type="molecule type" value="Genomic_DNA"/>
</dbReference>
<dbReference type="AlphaFoldDB" id="A0A183E626"/>
<keyword evidence="2 3" id="KW-0175">Coiled coil</keyword>
<dbReference type="GO" id="GO:0090435">
    <property type="term" value="P:protein localization to nuclear envelope"/>
    <property type="evidence" value="ECO:0007669"/>
    <property type="project" value="TreeGrafter"/>
</dbReference>
<feature type="coiled-coil region" evidence="3">
    <location>
        <begin position="135"/>
        <end position="225"/>
    </location>
</feature>
<accession>A0A183E626</accession>
<dbReference type="InterPro" id="IPR039008">
    <property type="entry name" value="IF_rod_dom"/>
</dbReference>
<feature type="domain" description="IF rod" evidence="4">
    <location>
        <begin position="62"/>
        <end position="248"/>
    </location>
</feature>
<dbReference type="GO" id="GO:0005200">
    <property type="term" value="F:structural constituent of cytoskeleton"/>
    <property type="evidence" value="ECO:0007669"/>
    <property type="project" value="TreeGrafter"/>
</dbReference>
<reference evidence="7" key="1">
    <citation type="submission" date="2016-06" db="UniProtKB">
        <authorList>
            <consortium name="WormBaseParasite"/>
        </authorList>
    </citation>
    <scope>IDENTIFICATION</scope>
</reference>
<dbReference type="GO" id="GO:0031507">
    <property type="term" value="P:heterochromatin formation"/>
    <property type="evidence" value="ECO:0007669"/>
    <property type="project" value="TreeGrafter"/>
</dbReference>
<dbReference type="PANTHER" id="PTHR45721">
    <property type="entry name" value="LAMIN DM0-RELATED"/>
    <property type="match status" value="1"/>
</dbReference>
<name>A0A183E626_9BILA</name>
<keyword evidence="1" id="KW-0403">Intermediate filament</keyword>
<dbReference type="PANTHER" id="PTHR45721:SF11">
    <property type="entry name" value="LAMIN DM0-RELATED"/>
    <property type="match status" value="1"/>
</dbReference>
<evidence type="ECO:0000256" key="2">
    <source>
        <dbReference type="ARBA" id="ARBA00023054"/>
    </source>
</evidence>
<protein>
    <submittedName>
        <fullName evidence="7">IF rod domain-containing protein</fullName>
    </submittedName>
</protein>
<organism evidence="7">
    <name type="scientific">Gongylonema pulchrum</name>
    <dbReference type="NCBI Taxonomy" id="637853"/>
    <lineage>
        <taxon>Eukaryota</taxon>
        <taxon>Metazoa</taxon>
        <taxon>Ecdysozoa</taxon>
        <taxon>Nematoda</taxon>
        <taxon>Chromadorea</taxon>
        <taxon>Rhabditida</taxon>
        <taxon>Spirurina</taxon>
        <taxon>Spiruromorpha</taxon>
        <taxon>Spiruroidea</taxon>
        <taxon>Gongylonematidae</taxon>
        <taxon>Gongylonema</taxon>
    </lineage>
</organism>
<dbReference type="GO" id="GO:0051664">
    <property type="term" value="P:nuclear pore localization"/>
    <property type="evidence" value="ECO:0007669"/>
    <property type="project" value="TreeGrafter"/>
</dbReference>
<evidence type="ECO:0000313" key="7">
    <source>
        <dbReference type="WBParaSite" id="GPUH_0001643901-mRNA-1"/>
    </source>
</evidence>
<dbReference type="GO" id="GO:0005882">
    <property type="term" value="C:intermediate filament"/>
    <property type="evidence" value="ECO:0007669"/>
    <property type="project" value="UniProtKB-KW"/>
</dbReference>
<dbReference type="GO" id="GO:0006998">
    <property type="term" value="P:nuclear envelope organization"/>
    <property type="evidence" value="ECO:0007669"/>
    <property type="project" value="TreeGrafter"/>
</dbReference>